<dbReference type="PROSITE" id="PS50103">
    <property type="entry name" value="ZF_C3H1"/>
    <property type="match status" value="1"/>
</dbReference>
<dbReference type="Proteomes" id="UP001175211">
    <property type="component" value="Unassembled WGS sequence"/>
</dbReference>
<evidence type="ECO:0000259" key="3">
    <source>
        <dbReference type="PROSITE" id="PS50103"/>
    </source>
</evidence>
<keyword evidence="1" id="KW-0862">Zinc</keyword>
<dbReference type="GO" id="GO:0008270">
    <property type="term" value="F:zinc ion binding"/>
    <property type="evidence" value="ECO:0007669"/>
    <property type="project" value="UniProtKB-KW"/>
</dbReference>
<feature type="domain" description="C3H1-type" evidence="3">
    <location>
        <begin position="86"/>
        <end position="113"/>
    </location>
</feature>
<protein>
    <recommendedName>
        <fullName evidence="3">C3H1-type domain-containing protein</fullName>
    </recommendedName>
</protein>
<comment type="caution">
    <text evidence="4">The sequence shown here is derived from an EMBL/GenBank/DDBJ whole genome shotgun (WGS) entry which is preliminary data.</text>
</comment>
<keyword evidence="1" id="KW-0479">Metal-binding</keyword>
<accession>A0AA39JQE2</accession>
<dbReference type="Gene3D" id="4.10.1000.10">
    <property type="entry name" value="Zinc finger, CCCH-type"/>
    <property type="match status" value="1"/>
</dbReference>
<name>A0AA39JQE2_ARMTA</name>
<evidence type="ECO:0000313" key="4">
    <source>
        <dbReference type="EMBL" id="KAK0446055.1"/>
    </source>
</evidence>
<dbReference type="InterPro" id="IPR000571">
    <property type="entry name" value="Znf_CCCH"/>
</dbReference>
<feature type="compositionally biased region" description="Polar residues" evidence="2">
    <location>
        <begin position="44"/>
        <end position="65"/>
    </location>
</feature>
<dbReference type="AlphaFoldDB" id="A0AA39JQE2"/>
<feature type="zinc finger region" description="C3H1-type" evidence="1">
    <location>
        <begin position="86"/>
        <end position="113"/>
    </location>
</feature>
<keyword evidence="1" id="KW-0863">Zinc-finger</keyword>
<organism evidence="4 5">
    <name type="scientific">Armillaria tabescens</name>
    <name type="common">Ringless honey mushroom</name>
    <name type="synonym">Agaricus tabescens</name>
    <dbReference type="NCBI Taxonomy" id="1929756"/>
    <lineage>
        <taxon>Eukaryota</taxon>
        <taxon>Fungi</taxon>
        <taxon>Dikarya</taxon>
        <taxon>Basidiomycota</taxon>
        <taxon>Agaricomycotina</taxon>
        <taxon>Agaricomycetes</taxon>
        <taxon>Agaricomycetidae</taxon>
        <taxon>Agaricales</taxon>
        <taxon>Marasmiineae</taxon>
        <taxon>Physalacriaceae</taxon>
        <taxon>Desarmillaria</taxon>
    </lineage>
</organism>
<dbReference type="RefSeq" id="XP_060325696.1">
    <property type="nucleotide sequence ID" value="XM_060483972.1"/>
</dbReference>
<gene>
    <name evidence="4" type="ORF">EV420DRAFT_915017</name>
</gene>
<dbReference type="EMBL" id="JAUEPS010000048">
    <property type="protein sequence ID" value="KAK0446055.1"/>
    <property type="molecule type" value="Genomic_DNA"/>
</dbReference>
<sequence>MPVAGPSTMPSRAPAVRRDERAAGGRNIPPRLAKEPKYPPGLFNSAQDSNTRPTYQRLPSLSDNYTVPRAICPPKPYPPKGFPRYSKSQEICNNYLRGWCKWEDRCHRRHISPSEYRNYNPPPGKLPPPTRIEPESPPGLPKVRVNNRISDAA</sequence>
<reference evidence="4" key="1">
    <citation type="submission" date="2023-06" db="EMBL/GenBank/DDBJ databases">
        <authorList>
            <consortium name="Lawrence Berkeley National Laboratory"/>
            <person name="Ahrendt S."/>
            <person name="Sahu N."/>
            <person name="Indic B."/>
            <person name="Wong-Bajracharya J."/>
            <person name="Merenyi Z."/>
            <person name="Ke H.-M."/>
            <person name="Monk M."/>
            <person name="Kocsube S."/>
            <person name="Drula E."/>
            <person name="Lipzen A."/>
            <person name="Balint B."/>
            <person name="Henrissat B."/>
            <person name="Andreopoulos B."/>
            <person name="Martin F.M."/>
            <person name="Harder C.B."/>
            <person name="Rigling D."/>
            <person name="Ford K.L."/>
            <person name="Foster G.D."/>
            <person name="Pangilinan J."/>
            <person name="Papanicolaou A."/>
            <person name="Barry K."/>
            <person name="LaButti K."/>
            <person name="Viragh M."/>
            <person name="Koriabine M."/>
            <person name="Yan M."/>
            <person name="Riley R."/>
            <person name="Champramary S."/>
            <person name="Plett K.L."/>
            <person name="Tsai I.J."/>
            <person name="Slot J."/>
            <person name="Sipos G."/>
            <person name="Plett J."/>
            <person name="Nagy L.G."/>
            <person name="Grigoriev I.V."/>
        </authorList>
    </citation>
    <scope>NUCLEOTIDE SEQUENCE</scope>
    <source>
        <strain evidence="4">CCBAS 213</strain>
    </source>
</reference>
<evidence type="ECO:0000256" key="2">
    <source>
        <dbReference type="SAM" id="MobiDB-lite"/>
    </source>
</evidence>
<feature type="compositionally biased region" description="Pro residues" evidence="2">
    <location>
        <begin position="120"/>
        <end position="140"/>
    </location>
</feature>
<feature type="region of interest" description="Disordered" evidence="2">
    <location>
        <begin position="1"/>
        <end position="66"/>
    </location>
</feature>
<keyword evidence="5" id="KW-1185">Reference proteome</keyword>
<proteinExistence type="predicted"/>
<dbReference type="GeneID" id="85367520"/>
<evidence type="ECO:0000256" key="1">
    <source>
        <dbReference type="PROSITE-ProRule" id="PRU00723"/>
    </source>
</evidence>
<feature type="region of interest" description="Disordered" evidence="2">
    <location>
        <begin position="111"/>
        <end position="153"/>
    </location>
</feature>
<evidence type="ECO:0000313" key="5">
    <source>
        <dbReference type="Proteomes" id="UP001175211"/>
    </source>
</evidence>